<keyword evidence="4" id="KW-1185">Reference proteome</keyword>
<dbReference type="InterPro" id="IPR011333">
    <property type="entry name" value="SKP1/BTB/POZ_sf"/>
</dbReference>
<feature type="region of interest" description="Disordered" evidence="1">
    <location>
        <begin position="258"/>
        <end position="304"/>
    </location>
</feature>
<evidence type="ECO:0000259" key="2">
    <source>
        <dbReference type="PROSITE" id="PS50097"/>
    </source>
</evidence>
<dbReference type="Gene3D" id="3.30.710.10">
    <property type="entry name" value="Potassium Channel Kv1.1, Chain A"/>
    <property type="match status" value="1"/>
</dbReference>
<gene>
    <name evidence="3" type="ORF">EDB92DRAFT_1539658</name>
</gene>
<dbReference type="Pfam" id="PF00651">
    <property type="entry name" value="BTB"/>
    <property type="match status" value="1"/>
</dbReference>
<dbReference type="InterPro" id="IPR000210">
    <property type="entry name" value="BTB/POZ_dom"/>
</dbReference>
<dbReference type="PROSITE" id="PS50097">
    <property type="entry name" value="BTB"/>
    <property type="match status" value="1"/>
</dbReference>
<evidence type="ECO:0000256" key="1">
    <source>
        <dbReference type="SAM" id="MobiDB-lite"/>
    </source>
</evidence>
<feature type="compositionally biased region" description="Polar residues" evidence="1">
    <location>
        <begin position="295"/>
        <end position="304"/>
    </location>
</feature>
<evidence type="ECO:0000313" key="3">
    <source>
        <dbReference type="EMBL" id="KAH8996883.1"/>
    </source>
</evidence>
<accession>A0AAD4LMC5</accession>
<reference evidence="3" key="1">
    <citation type="submission" date="2022-01" db="EMBL/GenBank/DDBJ databases">
        <title>Comparative genomics reveals a dynamic genome evolution in the ectomycorrhizal milk-cap (Lactarius) mushrooms.</title>
        <authorList>
            <consortium name="DOE Joint Genome Institute"/>
            <person name="Lebreton A."/>
            <person name="Tang N."/>
            <person name="Kuo A."/>
            <person name="LaButti K."/>
            <person name="Drula E."/>
            <person name="Barry K."/>
            <person name="Clum A."/>
            <person name="Lipzen A."/>
            <person name="Mousain D."/>
            <person name="Ng V."/>
            <person name="Wang R."/>
            <person name="Wang X."/>
            <person name="Dai Y."/>
            <person name="Henrissat B."/>
            <person name="Grigoriev I.V."/>
            <person name="Guerin-Laguette A."/>
            <person name="Yu F."/>
            <person name="Martin F.M."/>
        </authorList>
    </citation>
    <scope>NUCLEOTIDE SEQUENCE</scope>
    <source>
        <strain evidence="3">QP</strain>
    </source>
</reference>
<dbReference type="Proteomes" id="UP001201163">
    <property type="component" value="Unassembled WGS sequence"/>
</dbReference>
<dbReference type="EMBL" id="JAKELL010000008">
    <property type="protein sequence ID" value="KAH8996883.1"/>
    <property type="molecule type" value="Genomic_DNA"/>
</dbReference>
<protein>
    <recommendedName>
        <fullName evidence="2">BTB domain-containing protein</fullName>
    </recommendedName>
</protein>
<evidence type="ECO:0000313" key="4">
    <source>
        <dbReference type="Proteomes" id="UP001201163"/>
    </source>
</evidence>
<sequence>MAHVGKARTLSYDMENTSSRMAMSHFWSVVLHHISPRRTDKSQVDGILYCVHRYFFSRDSVYFSTRFAQLGVRDHEASSTTVSLGDIEREDFEAFLSVLYPENFEERDLSYEQWRSVLHLSTRWGFASLRKLALRSINPPTSYDRLVLARTYAVDDWILPALTALCERKAPLSLDEARGMSMEDVVLVASVREDIRSKSIRSGVSAAEISRHVEAMQAGAHIPDADDEVPPPSHTWATELPVGPGLTPNATSAGLEVRSNDGIKTMAGDAKKPQGGKTEQADEEYRQIPSLKVEPTSNGRSRRR</sequence>
<organism evidence="3 4">
    <name type="scientific">Lactarius akahatsu</name>
    <dbReference type="NCBI Taxonomy" id="416441"/>
    <lineage>
        <taxon>Eukaryota</taxon>
        <taxon>Fungi</taxon>
        <taxon>Dikarya</taxon>
        <taxon>Basidiomycota</taxon>
        <taxon>Agaricomycotina</taxon>
        <taxon>Agaricomycetes</taxon>
        <taxon>Russulales</taxon>
        <taxon>Russulaceae</taxon>
        <taxon>Lactarius</taxon>
    </lineage>
</organism>
<proteinExistence type="predicted"/>
<name>A0AAD4LMC5_9AGAM</name>
<dbReference type="AlphaFoldDB" id="A0AAD4LMC5"/>
<feature type="domain" description="BTB" evidence="2">
    <location>
        <begin position="44"/>
        <end position="108"/>
    </location>
</feature>
<dbReference type="SUPFAM" id="SSF54695">
    <property type="entry name" value="POZ domain"/>
    <property type="match status" value="1"/>
</dbReference>
<comment type="caution">
    <text evidence="3">The sequence shown here is derived from an EMBL/GenBank/DDBJ whole genome shotgun (WGS) entry which is preliminary data.</text>
</comment>